<sequence>MTASAPYGMLYPPGSLVRLPGQPDWGTGQVQSVVAHRVTVNFEHGGKRMVHADVVDLELIAPPQSFDDDD</sequence>
<reference evidence="2" key="1">
    <citation type="journal article" date="2019" name="Int. J. Syst. Evol. Microbiol.">
        <title>The Global Catalogue of Microorganisms (GCM) 10K type strain sequencing project: providing services to taxonomists for standard genome sequencing and annotation.</title>
        <authorList>
            <consortium name="The Broad Institute Genomics Platform"/>
            <consortium name="The Broad Institute Genome Sequencing Center for Infectious Disease"/>
            <person name="Wu L."/>
            <person name="Ma J."/>
        </authorList>
    </citation>
    <scope>NUCLEOTIDE SEQUENCE [LARGE SCALE GENOMIC DNA]</scope>
    <source>
        <strain evidence="2">CGMCC 1.10188</strain>
    </source>
</reference>
<organism evidence="1 2">
    <name type="scientific">Tistrella bauzanensis</name>
    <dbReference type="NCBI Taxonomy" id="657419"/>
    <lineage>
        <taxon>Bacteria</taxon>
        <taxon>Pseudomonadati</taxon>
        <taxon>Pseudomonadota</taxon>
        <taxon>Alphaproteobacteria</taxon>
        <taxon>Geminicoccales</taxon>
        <taxon>Geminicoccaceae</taxon>
        <taxon>Tistrella</taxon>
    </lineage>
</organism>
<protein>
    <recommendedName>
        <fullName evidence="3">DUF3553 domain-containing protein</fullName>
    </recommendedName>
</protein>
<evidence type="ECO:0000313" key="1">
    <source>
        <dbReference type="EMBL" id="GGB39200.1"/>
    </source>
</evidence>
<proteinExistence type="predicted"/>
<dbReference type="EMBL" id="BMDZ01000020">
    <property type="protein sequence ID" value="GGB39200.1"/>
    <property type="molecule type" value="Genomic_DNA"/>
</dbReference>
<dbReference type="RefSeq" id="WP_229707990.1">
    <property type="nucleotide sequence ID" value="NZ_BMDZ01000020.1"/>
</dbReference>
<evidence type="ECO:0000313" key="2">
    <source>
        <dbReference type="Proteomes" id="UP000603352"/>
    </source>
</evidence>
<dbReference type="Proteomes" id="UP000603352">
    <property type="component" value="Unassembled WGS sequence"/>
</dbReference>
<keyword evidence="2" id="KW-1185">Reference proteome</keyword>
<evidence type="ECO:0008006" key="3">
    <source>
        <dbReference type="Google" id="ProtNLM"/>
    </source>
</evidence>
<comment type="caution">
    <text evidence="1">The sequence shown here is derived from an EMBL/GenBank/DDBJ whole genome shotgun (WGS) entry which is preliminary data.</text>
</comment>
<name>A0ABQ1IFT5_9PROT</name>
<gene>
    <name evidence="1" type="ORF">GCM10011505_20970</name>
</gene>
<accession>A0ABQ1IFT5</accession>
<dbReference type="Pfam" id="PF12073">
    <property type="entry name" value="DUF3553"/>
    <property type="match status" value="1"/>
</dbReference>
<dbReference type="InterPro" id="IPR021938">
    <property type="entry name" value="DUF3553"/>
</dbReference>